<keyword evidence="7" id="KW-0540">Nuclease</keyword>
<dbReference type="GO" id="GO:0043023">
    <property type="term" value="F:ribosomal large subunit binding"/>
    <property type="evidence" value="ECO:0007669"/>
    <property type="project" value="UniProtKB-UniRule"/>
</dbReference>
<accession>A0A841R1V2</accession>
<comment type="function">
    <text evidence="7">Acts as a ribosome collision sensor, splitting the ribosome into its 2 subunits. Detects stalled/collided 70S ribosomes which it binds and splits by an ATP-hydrolysis driven conformational change. Acts upstream of the ribosome quality control system (RQC), a ribosome-associated complex that mediates the extraction of incompletely synthesized nascent chains from stalled ribosomes and their subsequent degradation. Probably generates substrates for RQC.</text>
</comment>
<dbReference type="Pfam" id="PF00488">
    <property type="entry name" value="MutS_V"/>
    <property type="match status" value="1"/>
</dbReference>
<gene>
    <name evidence="7" type="primary">mutS2</name>
    <name evidence="7" type="synonym">rqcU</name>
    <name evidence="10" type="ORF">HNR45_000129</name>
</gene>
<dbReference type="InterPro" id="IPR007696">
    <property type="entry name" value="DNA_mismatch_repair_MutS_core"/>
</dbReference>
<dbReference type="EC" id="3.1.-.-" evidence="7"/>
<evidence type="ECO:0000259" key="9">
    <source>
        <dbReference type="PROSITE" id="PS50828"/>
    </source>
</evidence>
<dbReference type="InterPro" id="IPR036187">
    <property type="entry name" value="DNA_mismatch_repair_MutS_sf"/>
</dbReference>
<evidence type="ECO:0000256" key="6">
    <source>
        <dbReference type="ARBA" id="ARBA00023125"/>
    </source>
</evidence>
<feature type="coiled-coil region" evidence="8">
    <location>
        <begin position="513"/>
        <end position="608"/>
    </location>
</feature>
<dbReference type="Gene3D" id="3.40.50.300">
    <property type="entry name" value="P-loop containing nucleotide triphosphate hydrolases"/>
    <property type="match status" value="1"/>
</dbReference>
<dbReference type="GO" id="GO:0005524">
    <property type="term" value="F:ATP binding"/>
    <property type="evidence" value="ECO:0007669"/>
    <property type="project" value="UniProtKB-UniRule"/>
</dbReference>
<dbReference type="SMART" id="SM00533">
    <property type="entry name" value="MUTSd"/>
    <property type="match status" value="1"/>
</dbReference>
<evidence type="ECO:0000256" key="2">
    <source>
        <dbReference type="ARBA" id="ARBA00022741"/>
    </source>
</evidence>
<dbReference type="EMBL" id="JACHHI010000001">
    <property type="protein sequence ID" value="MBB6477107.1"/>
    <property type="molecule type" value="Genomic_DNA"/>
</dbReference>
<dbReference type="PROSITE" id="PS50828">
    <property type="entry name" value="SMR"/>
    <property type="match status" value="1"/>
</dbReference>
<reference evidence="10 11" key="1">
    <citation type="submission" date="2020-08" db="EMBL/GenBank/DDBJ databases">
        <title>Genomic Encyclopedia of Type Strains, Phase IV (KMG-IV): sequencing the most valuable type-strain genomes for metagenomic binning, comparative biology and taxonomic classification.</title>
        <authorList>
            <person name="Goeker M."/>
        </authorList>
    </citation>
    <scope>NUCLEOTIDE SEQUENCE [LARGE SCALE GENOMIC DNA]</scope>
    <source>
        <strain evidence="10 11">DSM 21255</strain>
    </source>
</reference>
<dbReference type="GO" id="GO:0072344">
    <property type="term" value="P:rescue of stalled ribosome"/>
    <property type="evidence" value="ECO:0007669"/>
    <property type="project" value="UniProtKB-UniRule"/>
</dbReference>
<dbReference type="Proteomes" id="UP000591941">
    <property type="component" value="Unassembled WGS sequence"/>
</dbReference>
<dbReference type="SMART" id="SM00534">
    <property type="entry name" value="MUTSac"/>
    <property type="match status" value="1"/>
</dbReference>
<dbReference type="InterPro" id="IPR002625">
    <property type="entry name" value="Smr_dom"/>
</dbReference>
<name>A0A841R1V2_9FIRM</name>
<keyword evidence="7" id="KW-0255">Endonuclease</keyword>
<dbReference type="GO" id="GO:0140664">
    <property type="term" value="F:ATP-dependent DNA damage sensor activity"/>
    <property type="evidence" value="ECO:0007669"/>
    <property type="project" value="InterPro"/>
</dbReference>
<sequence length="783" mass="87104">MERKTLEALDYGKIQERLRERCASNGAKEWALQWYPSSDPREVERRLAETAEALLLIQNAQAPHFGGLRMIRQSLERAQKKGILTVEEVLAIRSSLEAYQEIRDRFMAAQETPRLTAVAAEIEPQPQLLARLETMFDERGRMRDTASPKLNQLRRTQERLQERVKHSLEAMIQDRTTAKYLQEALVTQRNERYVVPVKAEYKYAVPGIVHDRSATGQTLYIEPLVSVELNNDLQEAALAEHTEIVRLMTVLSEQVAQVAQPLMHTEKCTTELDFILARGYLAAEDHGRSAQPAADAEIILESVRHPLLSQESAVPITVEIGNGYSILVVTGSNTGGKTVALKTVGLVAAMNQAGLFIPVAGRAVLPIFQNIWVAIGDEQNMAENLSTFSGHMSRLIQIMKDAGSNDLVLLDELGSGTDPVEGAALAIAILEYFHRLGSLAMVTTHYSELKQYVYTHPGMENAHVEFDDETLTPTYRLQIGIAGNSQALNITKRLGMIPEVLARAQELKQASAYYEMEKVLEELNHKRRELSRMEEDLQMRLSKAEKSHAKWNESNQELQRKKQAILQKARDDARQLKRELKVNAEQIIKDLKRSAKEAKDKQQAVVDEKRQAIDRLSIPSANERTKIPLRKIEIGQAVYVDTLEKVGTVIDIQGKQFKVDLAGLPITVAARNLFYPLPQEAKPKEANTKERIRSKAVAPKMRVAAQSINLIGETVADAEPQVAAFLDAAMLAGLTSVEIIHGKGTGALRKGIHAQLRKIPYVKSFSFAPAVAGGSGVTVVTLG</sequence>
<dbReference type="GO" id="GO:0006298">
    <property type="term" value="P:mismatch repair"/>
    <property type="evidence" value="ECO:0007669"/>
    <property type="project" value="InterPro"/>
</dbReference>
<keyword evidence="6 7" id="KW-0238">DNA-binding</keyword>
<dbReference type="SUPFAM" id="SSF48334">
    <property type="entry name" value="DNA repair protein MutS, domain III"/>
    <property type="match status" value="1"/>
</dbReference>
<dbReference type="FunFam" id="3.40.50.300:FF:000830">
    <property type="entry name" value="Endonuclease MutS2"/>
    <property type="match status" value="1"/>
</dbReference>
<organism evidence="10 11">
    <name type="scientific">Negativicoccus succinicivorans</name>
    <dbReference type="NCBI Taxonomy" id="620903"/>
    <lineage>
        <taxon>Bacteria</taxon>
        <taxon>Bacillati</taxon>
        <taxon>Bacillota</taxon>
        <taxon>Negativicutes</taxon>
        <taxon>Veillonellales</taxon>
        <taxon>Veillonellaceae</taxon>
        <taxon>Negativicoccus</taxon>
    </lineage>
</organism>
<comment type="function">
    <text evidence="7">Endonuclease that is involved in the suppression of homologous recombination and thus may have a key role in the control of bacterial genetic diversity.</text>
</comment>
<dbReference type="GO" id="GO:0019843">
    <property type="term" value="F:rRNA binding"/>
    <property type="evidence" value="ECO:0007669"/>
    <property type="project" value="UniProtKB-UniRule"/>
</dbReference>
<dbReference type="PANTHER" id="PTHR48466">
    <property type="entry name" value="OS10G0509000 PROTEIN-RELATED"/>
    <property type="match status" value="1"/>
</dbReference>
<evidence type="ECO:0000256" key="8">
    <source>
        <dbReference type="SAM" id="Coils"/>
    </source>
</evidence>
<proteinExistence type="inferred from homology"/>
<evidence type="ECO:0000313" key="11">
    <source>
        <dbReference type="Proteomes" id="UP000591941"/>
    </source>
</evidence>
<dbReference type="EC" id="3.6.4.-" evidence="7"/>
<comment type="subunit">
    <text evidence="7">Homodimer. Binds to stalled ribosomes, contacting rRNA.</text>
</comment>
<evidence type="ECO:0000256" key="1">
    <source>
        <dbReference type="ARBA" id="ARBA00022730"/>
    </source>
</evidence>
<dbReference type="NCBIfam" id="TIGR01069">
    <property type="entry name" value="mutS2"/>
    <property type="match status" value="1"/>
</dbReference>
<keyword evidence="4 7" id="KW-0067">ATP-binding</keyword>
<dbReference type="Pfam" id="PF01713">
    <property type="entry name" value="Smr"/>
    <property type="match status" value="1"/>
</dbReference>
<dbReference type="SMART" id="SM00463">
    <property type="entry name" value="SMR"/>
    <property type="match status" value="1"/>
</dbReference>
<keyword evidence="2 7" id="KW-0547">Nucleotide-binding</keyword>
<keyword evidence="5 7" id="KW-0694">RNA-binding</keyword>
<dbReference type="InterPro" id="IPR005747">
    <property type="entry name" value="MutS2"/>
</dbReference>
<dbReference type="SUPFAM" id="SSF160443">
    <property type="entry name" value="SMR domain-like"/>
    <property type="match status" value="1"/>
</dbReference>
<dbReference type="GeneID" id="93485414"/>
<evidence type="ECO:0000256" key="3">
    <source>
        <dbReference type="ARBA" id="ARBA00022801"/>
    </source>
</evidence>
<dbReference type="SUPFAM" id="SSF52540">
    <property type="entry name" value="P-loop containing nucleoside triphosphate hydrolases"/>
    <property type="match status" value="1"/>
</dbReference>
<dbReference type="OrthoDB" id="9808166at2"/>
<evidence type="ECO:0000256" key="5">
    <source>
        <dbReference type="ARBA" id="ARBA00022884"/>
    </source>
</evidence>
<feature type="domain" description="Smr" evidence="9">
    <location>
        <begin position="708"/>
        <end position="783"/>
    </location>
</feature>
<keyword evidence="1 7" id="KW-0699">rRNA-binding</keyword>
<dbReference type="InterPro" id="IPR045076">
    <property type="entry name" value="MutS"/>
</dbReference>
<feature type="binding site" evidence="7">
    <location>
        <begin position="331"/>
        <end position="338"/>
    </location>
    <ligand>
        <name>ATP</name>
        <dbReference type="ChEBI" id="CHEBI:30616"/>
    </ligand>
</feature>
<dbReference type="GO" id="GO:0016887">
    <property type="term" value="F:ATP hydrolysis activity"/>
    <property type="evidence" value="ECO:0007669"/>
    <property type="project" value="InterPro"/>
</dbReference>
<evidence type="ECO:0000256" key="7">
    <source>
        <dbReference type="HAMAP-Rule" id="MF_00092"/>
    </source>
</evidence>
<comment type="caution">
    <text evidence="10">The sequence shown here is derived from an EMBL/GenBank/DDBJ whole genome shotgun (WGS) entry which is preliminary data.</text>
</comment>
<evidence type="ECO:0000256" key="4">
    <source>
        <dbReference type="ARBA" id="ARBA00022840"/>
    </source>
</evidence>
<keyword evidence="8" id="KW-0175">Coiled coil</keyword>
<dbReference type="HAMAP" id="MF_00092">
    <property type="entry name" value="MutS2"/>
    <property type="match status" value="1"/>
</dbReference>
<dbReference type="GO" id="GO:0030983">
    <property type="term" value="F:mismatched DNA binding"/>
    <property type="evidence" value="ECO:0007669"/>
    <property type="project" value="InterPro"/>
</dbReference>
<dbReference type="AlphaFoldDB" id="A0A841R1V2"/>
<dbReference type="GO" id="GO:0004519">
    <property type="term" value="F:endonuclease activity"/>
    <property type="evidence" value="ECO:0007669"/>
    <property type="project" value="UniProtKB-UniRule"/>
</dbReference>
<protein>
    <recommendedName>
        <fullName evidence="7">Endonuclease MutS2</fullName>
        <ecNumber evidence="7">3.1.-.-</ecNumber>
    </recommendedName>
    <alternativeName>
        <fullName evidence="7">Ribosome-associated protein quality control-upstream factor</fullName>
        <shortName evidence="7">RQC-upstream factor</shortName>
        <shortName evidence="7">RqcU</shortName>
        <ecNumber evidence="7">3.6.4.-</ecNumber>
    </alternativeName>
</protein>
<dbReference type="Gene3D" id="3.30.1370.110">
    <property type="match status" value="1"/>
</dbReference>
<dbReference type="InterPro" id="IPR036063">
    <property type="entry name" value="Smr_dom_sf"/>
</dbReference>
<dbReference type="InterPro" id="IPR027417">
    <property type="entry name" value="P-loop_NTPase"/>
</dbReference>
<comment type="similarity">
    <text evidence="7">Belongs to the DNA mismatch repair MutS family. MutS2 subfamily.</text>
</comment>
<dbReference type="InterPro" id="IPR000432">
    <property type="entry name" value="DNA_mismatch_repair_MutS_C"/>
</dbReference>
<dbReference type="RefSeq" id="WP_159822021.1">
    <property type="nucleotide sequence ID" value="NZ_CABWNB010000001.1"/>
</dbReference>
<dbReference type="GO" id="GO:0045910">
    <property type="term" value="P:negative regulation of DNA recombination"/>
    <property type="evidence" value="ECO:0007669"/>
    <property type="project" value="InterPro"/>
</dbReference>
<keyword evidence="11" id="KW-1185">Reference proteome</keyword>
<dbReference type="PANTHER" id="PTHR48466:SF2">
    <property type="entry name" value="OS10G0509000 PROTEIN"/>
    <property type="match status" value="1"/>
</dbReference>
<dbReference type="PIRSF" id="PIRSF005814">
    <property type="entry name" value="MutS_YshD"/>
    <property type="match status" value="1"/>
</dbReference>
<keyword evidence="3 7" id="KW-0378">Hydrolase</keyword>
<evidence type="ECO:0000313" key="10">
    <source>
        <dbReference type="EMBL" id="MBB6477107.1"/>
    </source>
</evidence>